<keyword evidence="8" id="KW-1185">Reference proteome</keyword>
<keyword evidence="5" id="KW-0732">Signal</keyword>
<evidence type="ECO:0000256" key="1">
    <source>
        <dbReference type="ARBA" id="ARBA00010790"/>
    </source>
</evidence>
<dbReference type="InterPro" id="IPR036188">
    <property type="entry name" value="FAD/NAD-bd_sf"/>
</dbReference>
<feature type="signal peptide" evidence="5">
    <location>
        <begin position="1"/>
        <end position="16"/>
    </location>
</feature>
<protein>
    <submittedName>
        <fullName evidence="7">GMC oxidoreductase</fullName>
    </submittedName>
</protein>
<evidence type="ECO:0000313" key="7">
    <source>
        <dbReference type="EMBL" id="KAF2137754.1"/>
    </source>
</evidence>
<feature type="active site" description="Proton donor" evidence="3">
    <location>
        <position position="560"/>
    </location>
</feature>
<dbReference type="Gene3D" id="3.50.50.60">
    <property type="entry name" value="FAD/NAD(P)-binding domain"/>
    <property type="match status" value="1"/>
</dbReference>
<evidence type="ECO:0000256" key="2">
    <source>
        <dbReference type="ARBA" id="ARBA00023180"/>
    </source>
</evidence>
<reference evidence="7" key="1">
    <citation type="journal article" date="2020" name="Stud. Mycol.">
        <title>101 Dothideomycetes genomes: a test case for predicting lifestyles and emergence of pathogens.</title>
        <authorList>
            <person name="Haridas S."/>
            <person name="Albert R."/>
            <person name="Binder M."/>
            <person name="Bloem J."/>
            <person name="Labutti K."/>
            <person name="Salamov A."/>
            <person name="Andreopoulos B."/>
            <person name="Baker S."/>
            <person name="Barry K."/>
            <person name="Bills G."/>
            <person name="Bluhm B."/>
            <person name="Cannon C."/>
            <person name="Castanera R."/>
            <person name="Culley D."/>
            <person name="Daum C."/>
            <person name="Ezra D."/>
            <person name="Gonzalez J."/>
            <person name="Henrissat B."/>
            <person name="Kuo A."/>
            <person name="Liang C."/>
            <person name="Lipzen A."/>
            <person name="Lutzoni F."/>
            <person name="Magnuson J."/>
            <person name="Mondo S."/>
            <person name="Nolan M."/>
            <person name="Ohm R."/>
            <person name="Pangilinan J."/>
            <person name="Park H.-J."/>
            <person name="Ramirez L."/>
            <person name="Alfaro M."/>
            <person name="Sun H."/>
            <person name="Tritt A."/>
            <person name="Yoshinaga Y."/>
            <person name="Zwiers L.-H."/>
            <person name="Turgeon B."/>
            <person name="Goodwin S."/>
            <person name="Spatafora J."/>
            <person name="Crous P."/>
            <person name="Grigoriev I."/>
        </authorList>
    </citation>
    <scope>NUCLEOTIDE SEQUENCE</scope>
    <source>
        <strain evidence="7">CBS 121167</strain>
    </source>
</reference>
<feature type="active site" description="Proton acceptor" evidence="3">
    <location>
        <position position="604"/>
    </location>
</feature>
<evidence type="ECO:0000256" key="5">
    <source>
        <dbReference type="SAM" id="SignalP"/>
    </source>
</evidence>
<gene>
    <name evidence="7" type="ORF">K452DRAFT_278113</name>
</gene>
<dbReference type="GO" id="GO:0016614">
    <property type="term" value="F:oxidoreductase activity, acting on CH-OH group of donors"/>
    <property type="evidence" value="ECO:0007669"/>
    <property type="project" value="InterPro"/>
</dbReference>
<evidence type="ECO:0000313" key="8">
    <source>
        <dbReference type="Proteomes" id="UP000799438"/>
    </source>
</evidence>
<keyword evidence="2" id="KW-0325">Glycoprotein</keyword>
<dbReference type="PROSITE" id="PS00624">
    <property type="entry name" value="GMC_OXRED_2"/>
    <property type="match status" value="1"/>
</dbReference>
<dbReference type="GO" id="GO:0050660">
    <property type="term" value="F:flavin adenine dinucleotide binding"/>
    <property type="evidence" value="ECO:0007669"/>
    <property type="project" value="InterPro"/>
</dbReference>
<feature type="binding site" evidence="4">
    <location>
        <position position="292"/>
    </location>
    <ligand>
        <name>FAD</name>
        <dbReference type="ChEBI" id="CHEBI:57692"/>
    </ligand>
</feature>
<dbReference type="Gene3D" id="3.30.560.10">
    <property type="entry name" value="Glucose Oxidase, domain 3"/>
    <property type="match status" value="1"/>
</dbReference>
<dbReference type="Pfam" id="PF05199">
    <property type="entry name" value="GMC_oxred_C"/>
    <property type="match status" value="1"/>
</dbReference>
<dbReference type="SUPFAM" id="SSF54373">
    <property type="entry name" value="FAD-linked reductases, C-terminal domain"/>
    <property type="match status" value="1"/>
</dbReference>
<keyword evidence="4" id="KW-0274">FAD</keyword>
<dbReference type="PANTHER" id="PTHR11552:SF138">
    <property type="entry name" value="DEHYDROGENASE PKFF-RELATED"/>
    <property type="match status" value="1"/>
</dbReference>
<dbReference type="InterPro" id="IPR007867">
    <property type="entry name" value="GMC_OxRtase_C"/>
</dbReference>
<feature type="domain" description="Glucose-methanol-choline oxidoreductase N-terminal" evidence="6">
    <location>
        <begin position="331"/>
        <end position="345"/>
    </location>
</feature>
<accession>A0A6A6B3G4</accession>
<evidence type="ECO:0000259" key="6">
    <source>
        <dbReference type="PROSITE" id="PS00624"/>
    </source>
</evidence>
<evidence type="ECO:0000256" key="4">
    <source>
        <dbReference type="PIRSR" id="PIRSR000137-2"/>
    </source>
</evidence>
<dbReference type="InterPro" id="IPR000172">
    <property type="entry name" value="GMC_OxRdtase_N"/>
</dbReference>
<dbReference type="RefSeq" id="XP_033393469.1">
    <property type="nucleotide sequence ID" value="XM_033539356.1"/>
</dbReference>
<comment type="cofactor">
    <cofactor evidence="4">
        <name>FAD</name>
        <dbReference type="ChEBI" id="CHEBI:57692"/>
    </cofactor>
</comment>
<dbReference type="GO" id="GO:0044550">
    <property type="term" value="P:secondary metabolite biosynthetic process"/>
    <property type="evidence" value="ECO:0007669"/>
    <property type="project" value="TreeGrafter"/>
</dbReference>
<keyword evidence="4" id="KW-0285">Flavoprotein</keyword>
<dbReference type="OrthoDB" id="269227at2759"/>
<dbReference type="Proteomes" id="UP000799438">
    <property type="component" value="Unassembled WGS sequence"/>
</dbReference>
<name>A0A6A6B3G4_9PEZI</name>
<feature type="chain" id="PRO_5025679090" evidence="5">
    <location>
        <begin position="17"/>
        <end position="626"/>
    </location>
</feature>
<dbReference type="PANTHER" id="PTHR11552">
    <property type="entry name" value="GLUCOSE-METHANOL-CHOLINE GMC OXIDOREDUCTASE"/>
    <property type="match status" value="1"/>
</dbReference>
<proteinExistence type="inferred from homology"/>
<dbReference type="Pfam" id="PF00732">
    <property type="entry name" value="GMC_oxred_N"/>
    <property type="match status" value="1"/>
</dbReference>
<dbReference type="PIRSF" id="PIRSF000137">
    <property type="entry name" value="Alcohol_oxidase"/>
    <property type="match status" value="1"/>
</dbReference>
<dbReference type="GeneID" id="54296852"/>
<evidence type="ECO:0000256" key="3">
    <source>
        <dbReference type="PIRSR" id="PIRSR000137-1"/>
    </source>
</evidence>
<dbReference type="AlphaFoldDB" id="A0A6A6B3G4"/>
<dbReference type="SUPFAM" id="SSF51905">
    <property type="entry name" value="FAD/NAD(P)-binding domain"/>
    <property type="match status" value="1"/>
</dbReference>
<dbReference type="EMBL" id="ML995500">
    <property type="protein sequence ID" value="KAF2137754.1"/>
    <property type="molecule type" value="Genomic_DNA"/>
</dbReference>
<organism evidence="7 8">
    <name type="scientific">Aplosporella prunicola CBS 121167</name>
    <dbReference type="NCBI Taxonomy" id="1176127"/>
    <lineage>
        <taxon>Eukaryota</taxon>
        <taxon>Fungi</taxon>
        <taxon>Dikarya</taxon>
        <taxon>Ascomycota</taxon>
        <taxon>Pezizomycotina</taxon>
        <taxon>Dothideomycetes</taxon>
        <taxon>Dothideomycetes incertae sedis</taxon>
        <taxon>Botryosphaeriales</taxon>
        <taxon>Aplosporellaceae</taxon>
        <taxon>Aplosporella</taxon>
    </lineage>
</organism>
<sequence>MLLFSRLLSLSGPTAAGLLFFASYTSALEGWKFNEGKTEILGNSFGVPGVEVTYDYIVVGAGTAGGAVAARLALAGFSVGLIEGGSFYELDNGNRTTIPGYDQTTHPNDAGASLVDYDFVTGPEPGLNGRSLHYTQGRTFGGSSALNLMGYQRGTVGSFEKWASIVGNDLWKWDNVFYFYKKSANFTPPNYDKIDPRFNISYDPSAFDNSLGGPLQISYGNNQQDYSPGVAHGFEAMGLSLIPGLNSGYLLGYGPMSATVNPKAATRETSQTSFVQTAIDETDIKLYQTTTVKKILFDDDKKAIGVEVEGHGGIPVVYNLYASKEIVVSAGAFRSPQLLMASGVGPKAILDQFSIPVVADLPGVGQGIQDQVWLGFSYGVNVTTKTQIVLNNPDYTKPAIDLYLHNQSGPLSGIGAGEQVGWEKLPKENRARLTNETLAWLSTFPDDWPDVEYQDIAFSSVPDDIRPDGQYMTFGAALLTPKSHGNVTLRSNDTNDYPVIMMNYLLDPVDQGVAIEAFKRLRQWARGSGILVDEFNPPEDVETDEQIFEWIKAEATFIYHASCGCAMGRDDNPAAVLDAQARVRGVTGLRVVDTSSFPVLPPGHPLATVYMVAEKIANAIIKGELE</sequence>
<comment type="similarity">
    <text evidence="1">Belongs to the GMC oxidoreductase family.</text>
</comment>
<dbReference type="InterPro" id="IPR012132">
    <property type="entry name" value="GMC_OxRdtase"/>
</dbReference>